<keyword evidence="2 5" id="KW-0378">Hydrolase</keyword>
<reference evidence="7 8" key="1">
    <citation type="journal article" date="2014" name="BMC Genomics">
        <title>Comparative genome sequencing reveals chemotype-specific gene clusters in the toxigenic black mold Stachybotrys.</title>
        <authorList>
            <person name="Semeiks J."/>
            <person name="Borek D."/>
            <person name="Otwinowski Z."/>
            <person name="Grishin N.V."/>
        </authorList>
    </citation>
    <scope>NUCLEOTIDE SEQUENCE [LARGE SCALE GENOMIC DNA]</scope>
    <source>
        <strain evidence="7 8">IBT 40285</strain>
    </source>
</reference>
<dbReference type="HOGENOM" id="CLU_006586_15_0_1"/>
<evidence type="ECO:0000256" key="5">
    <source>
        <dbReference type="RuleBase" id="RU361235"/>
    </source>
</evidence>
<sequence length="548" mass="59111">MARFSVLTIAVAAVAAAAPAFSSASNTLTTYNHALRPTATIDTGVVAGTVTAVPSSDVNVAMFLGIPFAQRPVRFLPPRPALAWESVYDASEYKPSCHQMFRGTGEERERRIRQFNTPPPSAGESEDCLNLNIYTPAGAEPGSKAVLFWIYGGAFDFGANSLPLYNGAGFAAHEDIVLVTINYRINLFGFPGSPGLAFGAKNLGFLDQRLALDWVRRNIAVFGGDPDRITLFGESAGATSIDALLTAPPKPLRFQAAILQSSQSSVMLSTHNGSIDAWLRLVEHFDCACDDALNCMRAVPAHELVEVAGILDLSFEPERDGGITYADNLRERRLNSDEAPEVFARVPILVGTNSGEGRFANLRNLTIDDLLATVGEGVDLPQELVDAIHALYAIGTPGIENEYDQVATLLTEFLAQCPMRFFSDDSVSVGIDTWRYFFDASFSNSEIFPGSGAYHSAEIQLVFGTYQQENATEYQREVSRAMQKAWADFAKDPSAGPGWDQVPNVAVIGGGARAEDDVPEGLGAIRSVDVDVVDVRCSLFAPIYNASI</sequence>
<proteinExistence type="inferred from homology"/>
<dbReference type="PRINTS" id="PR00878">
    <property type="entry name" value="CHOLNESTRASE"/>
</dbReference>
<dbReference type="PANTHER" id="PTHR43918">
    <property type="entry name" value="ACETYLCHOLINESTERASE"/>
    <property type="match status" value="1"/>
</dbReference>
<keyword evidence="3" id="KW-1015">Disulfide bond</keyword>
<keyword evidence="8" id="KW-1185">Reference proteome</keyword>
<dbReference type="InParanoid" id="A0A084QI78"/>
<organism evidence="7 8">
    <name type="scientific">Stachybotrys chlorohalonatus (strain IBT 40285)</name>
    <dbReference type="NCBI Taxonomy" id="1283841"/>
    <lineage>
        <taxon>Eukaryota</taxon>
        <taxon>Fungi</taxon>
        <taxon>Dikarya</taxon>
        <taxon>Ascomycota</taxon>
        <taxon>Pezizomycotina</taxon>
        <taxon>Sordariomycetes</taxon>
        <taxon>Hypocreomycetidae</taxon>
        <taxon>Hypocreales</taxon>
        <taxon>Stachybotryaceae</taxon>
        <taxon>Stachybotrys</taxon>
    </lineage>
</organism>
<dbReference type="OrthoDB" id="408631at2759"/>
<dbReference type="GO" id="GO:0004104">
    <property type="term" value="F:cholinesterase activity"/>
    <property type="evidence" value="ECO:0007669"/>
    <property type="project" value="InterPro"/>
</dbReference>
<evidence type="ECO:0000256" key="2">
    <source>
        <dbReference type="ARBA" id="ARBA00022801"/>
    </source>
</evidence>
<dbReference type="EMBL" id="KL660733">
    <property type="protein sequence ID" value="KFA63663.1"/>
    <property type="molecule type" value="Genomic_DNA"/>
</dbReference>
<dbReference type="Proteomes" id="UP000028524">
    <property type="component" value="Unassembled WGS sequence"/>
</dbReference>
<evidence type="ECO:0000313" key="8">
    <source>
        <dbReference type="Proteomes" id="UP000028524"/>
    </source>
</evidence>
<dbReference type="InterPro" id="IPR019826">
    <property type="entry name" value="Carboxylesterase_B_AS"/>
</dbReference>
<dbReference type="AlphaFoldDB" id="A0A084QI78"/>
<dbReference type="Pfam" id="PF00135">
    <property type="entry name" value="COesterase"/>
    <property type="match status" value="1"/>
</dbReference>
<dbReference type="PROSITE" id="PS00122">
    <property type="entry name" value="CARBOXYLESTERASE_B_1"/>
    <property type="match status" value="1"/>
</dbReference>
<evidence type="ECO:0000259" key="6">
    <source>
        <dbReference type="Pfam" id="PF00135"/>
    </source>
</evidence>
<dbReference type="InterPro" id="IPR000997">
    <property type="entry name" value="Cholinesterase"/>
</dbReference>
<protein>
    <recommendedName>
        <fullName evidence="5">Carboxylic ester hydrolase</fullName>
        <ecNumber evidence="5">3.1.1.-</ecNumber>
    </recommendedName>
</protein>
<dbReference type="InterPro" id="IPR002018">
    <property type="entry name" value="CarbesteraseB"/>
</dbReference>
<gene>
    <name evidence="7" type="ORF">S40285_03184</name>
</gene>
<dbReference type="EC" id="3.1.1.-" evidence="5"/>
<dbReference type="PANTHER" id="PTHR43918:SF4">
    <property type="entry name" value="CARBOXYLIC ESTER HYDROLASE"/>
    <property type="match status" value="1"/>
</dbReference>
<name>A0A084QI78_STAC4</name>
<accession>A0A084QI78</accession>
<comment type="similarity">
    <text evidence="1 5">Belongs to the type-B carboxylesterase/lipase family.</text>
</comment>
<feature type="signal peptide" evidence="5">
    <location>
        <begin position="1"/>
        <end position="24"/>
    </location>
</feature>
<feature type="active site" description="Charge relay system" evidence="4">
    <location>
        <position position="356"/>
    </location>
</feature>
<evidence type="ECO:0000256" key="1">
    <source>
        <dbReference type="ARBA" id="ARBA00005964"/>
    </source>
</evidence>
<feature type="active site" description="Acyl-ester intermediate" evidence="4">
    <location>
        <position position="235"/>
    </location>
</feature>
<dbReference type="ESTHER" id="stach-a0a084as06">
    <property type="family name" value="Fungal_carboxylesterase_lipase"/>
</dbReference>
<evidence type="ECO:0000256" key="4">
    <source>
        <dbReference type="PIRSR" id="PIRSR600997-1"/>
    </source>
</evidence>
<dbReference type="Gene3D" id="3.40.50.1820">
    <property type="entry name" value="alpha/beta hydrolase"/>
    <property type="match status" value="1"/>
</dbReference>
<dbReference type="InterPro" id="IPR029058">
    <property type="entry name" value="AB_hydrolase_fold"/>
</dbReference>
<dbReference type="OMA" id="CPIRYVA"/>
<dbReference type="SUPFAM" id="SSF53474">
    <property type="entry name" value="alpha/beta-Hydrolases"/>
    <property type="match status" value="1"/>
</dbReference>
<feature type="chain" id="PRO_5005106092" description="Carboxylic ester hydrolase" evidence="5">
    <location>
        <begin position="25"/>
        <end position="548"/>
    </location>
</feature>
<evidence type="ECO:0000313" key="7">
    <source>
        <dbReference type="EMBL" id="KFA63663.1"/>
    </source>
</evidence>
<dbReference type="InterPro" id="IPR050654">
    <property type="entry name" value="AChE-related_enzymes"/>
</dbReference>
<keyword evidence="5" id="KW-0732">Signal</keyword>
<feature type="active site" description="Charge relay system" evidence="4">
    <location>
        <position position="455"/>
    </location>
</feature>
<dbReference type="STRING" id="1283841.A0A084QI78"/>
<evidence type="ECO:0000256" key="3">
    <source>
        <dbReference type="ARBA" id="ARBA00023157"/>
    </source>
</evidence>
<feature type="domain" description="Carboxylesterase type B" evidence="6">
    <location>
        <begin position="37"/>
        <end position="492"/>
    </location>
</feature>